<dbReference type="GO" id="GO:0005737">
    <property type="term" value="C:cytoplasm"/>
    <property type="evidence" value="ECO:0007669"/>
    <property type="project" value="TreeGrafter"/>
</dbReference>
<dbReference type="GO" id="GO:0007018">
    <property type="term" value="P:microtubule-based movement"/>
    <property type="evidence" value="ECO:0007669"/>
    <property type="project" value="TreeGrafter"/>
</dbReference>
<dbReference type="PANTHER" id="PTHR45783">
    <property type="entry name" value="KINESIN LIGHT CHAIN"/>
    <property type="match status" value="1"/>
</dbReference>
<evidence type="ECO:0000256" key="9">
    <source>
        <dbReference type="ARBA" id="ARBA00023212"/>
    </source>
</evidence>
<accession>A0A250IC38</accession>
<dbReference type="Gene3D" id="1.25.40.10">
    <property type="entry name" value="Tetratricopeptide repeat domain"/>
    <property type="match status" value="2"/>
</dbReference>
<dbReference type="AlphaFoldDB" id="A0A250IC38"/>
<keyword evidence="3" id="KW-0963">Cytoplasm</keyword>
<evidence type="ECO:0000256" key="4">
    <source>
        <dbReference type="ARBA" id="ARBA00022701"/>
    </source>
</evidence>
<name>A0A250IC38_9BACT</name>
<organism evidence="11 12">
    <name type="scientific">Melittangium boletus DSM 14713</name>
    <dbReference type="NCBI Taxonomy" id="1294270"/>
    <lineage>
        <taxon>Bacteria</taxon>
        <taxon>Pseudomonadati</taxon>
        <taxon>Myxococcota</taxon>
        <taxon>Myxococcia</taxon>
        <taxon>Myxococcales</taxon>
        <taxon>Cystobacterineae</taxon>
        <taxon>Archangiaceae</taxon>
        <taxon>Melittangium</taxon>
    </lineage>
</organism>
<keyword evidence="5" id="KW-0677">Repeat</keyword>
<dbReference type="PROSITE" id="PS50005">
    <property type="entry name" value="TPR"/>
    <property type="match status" value="1"/>
</dbReference>
<evidence type="ECO:0000256" key="3">
    <source>
        <dbReference type="ARBA" id="ARBA00022490"/>
    </source>
</evidence>
<evidence type="ECO:0000313" key="12">
    <source>
        <dbReference type="Proteomes" id="UP000217289"/>
    </source>
</evidence>
<evidence type="ECO:0000256" key="6">
    <source>
        <dbReference type="ARBA" id="ARBA00022803"/>
    </source>
</evidence>
<evidence type="ECO:0000256" key="7">
    <source>
        <dbReference type="ARBA" id="ARBA00023054"/>
    </source>
</evidence>
<keyword evidence="9" id="KW-0206">Cytoskeleton</keyword>
<keyword evidence="7" id="KW-0175">Coiled coil</keyword>
<dbReference type="GO" id="GO:0005871">
    <property type="term" value="C:kinesin complex"/>
    <property type="evidence" value="ECO:0007669"/>
    <property type="project" value="InterPro"/>
</dbReference>
<keyword evidence="12" id="KW-1185">Reference proteome</keyword>
<keyword evidence="8" id="KW-0505">Motor protein</keyword>
<comment type="similarity">
    <text evidence="2">Belongs to the kinesin light chain family.</text>
</comment>
<sequence>MREVPHGSTQVLVPRVEDADWLNINRPLFAQRELRVVLFCDTETSIALAQRAVDFFDWISHRVECPKQPPRFSVSGIRTALAVQAPGIIWTGGDLQAAFAAARPRGHLHQVSAALPYPKMVEELRRHQREWIAWTDVNSTFRLRRVRWAHAETGHRTRAILVEPAVPSPGWWSLHGRMADVREARARLEHSGVSFPGRVAALHDFRPEILAKLESRDTRAHVEDPTEQEGASILRVGALLFFERVPNHAWLRELCLQAFLNLEKRSAKAEQLSLDDRLTWTAWSASFSRFKKERTISFNVFDQLNPAYSVELILPRMMHMQDKWAALTLQATLLHDLDAAEHWSRRLKPEDGSGSPIILALVRSMKGKPEEAELLLRAQLRTNAHPGIGPTERPALLTSLGSVLDQQGKHHEAEDLIREELVRLEQLQAPNISSKNRLLHQLSSALRKQGKYSEAEKTILQAITTHPDQSNEDRADLGRRLNELARILNAMGKDEAAESAFQQALTLLGSTLGTGHISYTTALTELFSLLESHGRQGESEPLLRRAIYASQTSQDEENPNHAKLLRLLAAILSDQGQYAEAEKLLKQALHINNTFSLDDPAMNWMIVHQLAVAIQFQGRYDEAERLFRQAISIIEQGHGMHDLLHRASLLSLGGCLLRQGRDVEAEPFLARALEILKNTQQQADVSTIEEFNNLSIIQSETGNDQAQATAREALNLIAATPGLAQSTPQELIDSLAAIAQVPTDLRNA</sequence>
<dbReference type="Pfam" id="PF13424">
    <property type="entry name" value="TPR_12"/>
    <property type="match status" value="2"/>
</dbReference>
<evidence type="ECO:0000313" key="11">
    <source>
        <dbReference type="EMBL" id="ATB29409.1"/>
    </source>
</evidence>
<keyword evidence="4" id="KW-0493">Microtubule</keyword>
<dbReference type="EMBL" id="CP022163">
    <property type="protein sequence ID" value="ATB29409.1"/>
    <property type="molecule type" value="Genomic_DNA"/>
</dbReference>
<dbReference type="SMART" id="SM00028">
    <property type="entry name" value="TPR"/>
    <property type="match status" value="6"/>
</dbReference>
<proteinExistence type="inferred from homology"/>
<dbReference type="PANTHER" id="PTHR45783:SF3">
    <property type="entry name" value="KINESIN LIGHT CHAIN"/>
    <property type="match status" value="1"/>
</dbReference>
<dbReference type="SUPFAM" id="SSF48452">
    <property type="entry name" value="TPR-like"/>
    <property type="match status" value="2"/>
</dbReference>
<comment type="subcellular location">
    <subcellularLocation>
        <location evidence="1">Cytoplasm</location>
        <location evidence="1">Cytoskeleton</location>
    </subcellularLocation>
</comment>
<reference evidence="11 12" key="1">
    <citation type="submission" date="2017-06" db="EMBL/GenBank/DDBJ databases">
        <authorList>
            <person name="Kim H.J."/>
            <person name="Triplett B.A."/>
        </authorList>
    </citation>
    <scope>NUCLEOTIDE SEQUENCE [LARGE SCALE GENOMIC DNA]</scope>
    <source>
        <strain evidence="11 12">DSM 14713</strain>
    </source>
</reference>
<dbReference type="InterPro" id="IPR011990">
    <property type="entry name" value="TPR-like_helical_dom_sf"/>
</dbReference>
<evidence type="ECO:0000256" key="1">
    <source>
        <dbReference type="ARBA" id="ARBA00004245"/>
    </source>
</evidence>
<evidence type="ECO:0000256" key="5">
    <source>
        <dbReference type="ARBA" id="ARBA00022737"/>
    </source>
</evidence>
<dbReference type="GO" id="GO:0005874">
    <property type="term" value="C:microtubule"/>
    <property type="evidence" value="ECO:0007669"/>
    <property type="project" value="UniProtKB-KW"/>
</dbReference>
<protein>
    <submittedName>
        <fullName evidence="11">Uncharacterized protein</fullName>
    </submittedName>
</protein>
<keyword evidence="6 10" id="KW-0802">TPR repeat</keyword>
<dbReference type="InterPro" id="IPR019734">
    <property type="entry name" value="TPR_rpt"/>
</dbReference>
<evidence type="ECO:0000256" key="8">
    <source>
        <dbReference type="ARBA" id="ARBA00023175"/>
    </source>
</evidence>
<dbReference type="Pfam" id="PF13374">
    <property type="entry name" value="TPR_10"/>
    <property type="match status" value="1"/>
</dbReference>
<feature type="repeat" description="TPR" evidence="10">
    <location>
        <begin position="436"/>
        <end position="469"/>
    </location>
</feature>
<gene>
    <name evidence="11" type="ORF">MEBOL_002858</name>
</gene>
<evidence type="ECO:0000256" key="2">
    <source>
        <dbReference type="ARBA" id="ARBA00009622"/>
    </source>
</evidence>
<dbReference type="KEGG" id="mbd:MEBOL_002858"/>
<dbReference type="Proteomes" id="UP000217289">
    <property type="component" value="Chromosome"/>
</dbReference>
<dbReference type="GO" id="GO:0019894">
    <property type="term" value="F:kinesin binding"/>
    <property type="evidence" value="ECO:0007669"/>
    <property type="project" value="TreeGrafter"/>
</dbReference>
<evidence type="ECO:0000256" key="10">
    <source>
        <dbReference type="PROSITE-ProRule" id="PRU00339"/>
    </source>
</evidence>
<dbReference type="InterPro" id="IPR002151">
    <property type="entry name" value="Kinesin_light"/>
</dbReference>